<evidence type="ECO:0000313" key="2">
    <source>
        <dbReference type="EMBL" id="KFI73622.1"/>
    </source>
</evidence>
<protein>
    <submittedName>
        <fullName evidence="2">Uncharacterized protein</fullName>
    </submittedName>
</protein>
<evidence type="ECO:0000256" key="1">
    <source>
        <dbReference type="SAM" id="MobiDB-lite"/>
    </source>
</evidence>
<comment type="caution">
    <text evidence="2">The sequence shown here is derived from an EMBL/GenBank/DDBJ whole genome shotgun (WGS) entry which is preliminary data.</text>
</comment>
<proteinExistence type="predicted"/>
<dbReference type="Proteomes" id="UP000029014">
    <property type="component" value="Unassembled WGS sequence"/>
</dbReference>
<reference evidence="2 3" key="1">
    <citation type="submission" date="2014-03" db="EMBL/GenBank/DDBJ databases">
        <title>Genomics of Bifidobacteria.</title>
        <authorList>
            <person name="Ventura M."/>
            <person name="Milani C."/>
            <person name="Lugli G.A."/>
        </authorList>
    </citation>
    <scope>NUCLEOTIDE SEQUENCE [LARGE SCALE GENOMIC DNA]</scope>
    <source>
        <strain evidence="2 3">LMG 11592</strain>
    </source>
</reference>
<accession>A0A087BRH2</accession>
<feature type="region of interest" description="Disordered" evidence="1">
    <location>
        <begin position="20"/>
        <end position="63"/>
    </location>
</feature>
<dbReference type="AlphaFoldDB" id="A0A087BRH2"/>
<evidence type="ECO:0000313" key="3">
    <source>
        <dbReference type="Proteomes" id="UP000029014"/>
    </source>
</evidence>
<name>A0A087BRH2_9BIFI</name>
<organism evidence="2 3">
    <name type="scientific">Bifidobacterium minimum</name>
    <dbReference type="NCBI Taxonomy" id="1693"/>
    <lineage>
        <taxon>Bacteria</taxon>
        <taxon>Bacillati</taxon>
        <taxon>Actinomycetota</taxon>
        <taxon>Actinomycetes</taxon>
        <taxon>Bifidobacteriales</taxon>
        <taxon>Bifidobacteriaceae</taxon>
        <taxon>Bifidobacterium</taxon>
    </lineage>
</organism>
<dbReference type="EMBL" id="JGZD01000006">
    <property type="protein sequence ID" value="KFI73622.1"/>
    <property type="molecule type" value="Genomic_DNA"/>
</dbReference>
<keyword evidence="3" id="KW-1185">Reference proteome</keyword>
<gene>
    <name evidence="2" type="ORF">BMIN_1057</name>
</gene>
<dbReference type="STRING" id="1693.BMIN_1057"/>
<sequence length="63" mass="7105">MSYTETQITAIMMRFTAVATSDATTHQRPLESTPGKDIPTGRDEGRANRMPAHSRIHGDDRRY</sequence>